<dbReference type="Proteomes" id="UP000050949">
    <property type="component" value="Unassembled WGS sequence"/>
</dbReference>
<reference evidence="1 2" key="1">
    <citation type="journal article" date="2015" name="Genome Announc.">
        <title>Expanding the biotechnology potential of lactobacilli through comparative genomics of 213 strains and associated genera.</title>
        <authorList>
            <person name="Sun Z."/>
            <person name="Harris H.M."/>
            <person name="McCann A."/>
            <person name="Guo C."/>
            <person name="Argimon S."/>
            <person name="Zhang W."/>
            <person name="Yang X."/>
            <person name="Jeffery I.B."/>
            <person name="Cooney J.C."/>
            <person name="Kagawa T.F."/>
            <person name="Liu W."/>
            <person name="Song Y."/>
            <person name="Salvetti E."/>
            <person name="Wrobel A."/>
            <person name="Rasinkangas P."/>
            <person name="Parkhill J."/>
            <person name="Rea M.C."/>
            <person name="O'Sullivan O."/>
            <person name="Ritari J."/>
            <person name="Douillard F.P."/>
            <person name="Paul Ross R."/>
            <person name="Yang R."/>
            <person name="Briner A.E."/>
            <person name="Felis G.E."/>
            <person name="de Vos W.M."/>
            <person name="Barrangou R."/>
            <person name="Klaenhammer T.R."/>
            <person name="Caufield P.W."/>
            <person name="Cui Y."/>
            <person name="Zhang H."/>
            <person name="O'Toole P.W."/>
        </authorList>
    </citation>
    <scope>NUCLEOTIDE SEQUENCE [LARGE SCALE GENOMIC DNA]</scope>
    <source>
        <strain evidence="1 2">DSM 16991</strain>
    </source>
</reference>
<dbReference type="EMBL" id="AZFW01000050">
    <property type="protein sequence ID" value="KRM27361.1"/>
    <property type="molecule type" value="Genomic_DNA"/>
</dbReference>
<dbReference type="AlphaFoldDB" id="A0A0R1XC06"/>
<organism evidence="1 2">
    <name type="scientific">Schleiferilactobacillus harbinensis DSM 16991</name>
    <dbReference type="NCBI Taxonomy" id="1122147"/>
    <lineage>
        <taxon>Bacteria</taxon>
        <taxon>Bacillati</taxon>
        <taxon>Bacillota</taxon>
        <taxon>Bacilli</taxon>
        <taxon>Lactobacillales</taxon>
        <taxon>Lactobacillaceae</taxon>
        <taxon>Schleiferilactobacillus</taxon>
    </lineage>
</organism>
<evidence type="ECO:0000313" key="2">
    <source>
        <dbReference type="Proteomes" id="UP000050949"/>
    </source>
</evidence>
<sequence length="758" mass="84292">MNWVVSPDYLTSVGYHDDDKLFGEFSLSINGRDYRSIDLSPTIMAAANKTTVDYTLPDAQVALTYTDQTDRLVWDAALTNTTDKAVQVDQFSVWASLAYIMFRNKDVQVNMDDSAAVFPSISKNFTKLAAIRRGNAGPHLGVFQTAGIVQSVGTYSEWTNRFFDNVSPSLDGLLFHEIVLAGGYPASRAPKKDWIYPHRPIQLAIGETKHWQFVLTDFDHADDFQATALALGQPKIQYAPLAFADKPVTFSITLPQGSALQALAVRYKADDVVTEDITVKYHGGQVTFTPVGLGEHELLLTLADGRQDMAVFNVTAAIDQVIQRRTQWLTDHAYLGAEGKPAYAFGPISNQGESLGKLSFILQSNLLQPTADTARQVEAVEASAVHYVRNKWFQNGDFTQPVNLYGDFYRDMDFEYIGHIYYLLSKCPAEWLHLESAKTYLQWAAQVFELRVDPEMHTIQRGKEEAQMLGVYFLYINDLLHDLKDKGLTEEYTVINTCWQRAVQRVAKDSPQYKAAITEHFYDNAGFGPATGALAASDSLAAARRYAELLKANIGFSNDFRAQAPDRWWEAQSYMIHALWGGIVAASALMAYEHLGDAELLEGAYRATVGVLYMYDANATTIDRPMTPGEAASTYSIAGPNLNRPDLSRNRFGQSAFAKDGGIFSRLFPEGDTGAADWDMGEEMAAYLTGFGQKTYVYVDDANQLHVVNGQAEKVAADHYRITSDAPYIHEYLNVPYHQTLQTTAAEVTYSIQDGFSA</sequence>
<gene>
    <name evidence="1" type="ORF">FC91_GL002570</name>
</gene>
<evidence type="ECO:0000313" key="1">
    <source>
        <dbReference type="EMBL" id="KRM27361.1"/>
    </source>
</evidence>
<name>A0A0R1XC06_9LACO</name>
<comment type="caution">
    <text evidence="1">The sequence shown here is derived from an EMBL/GenBank/DDBJ whole genome shotgun (WGS) entry which is preliminary data.</text>
</comment>
<accession>A0A0R1XC06</accession>
<dbReference type="eggNOG" id="ENOG502Z8IA">
    <property type="taxonomic scope" value="Bacteria"/>
</dbReference>
<protein>
    <submittedName>
        <fullName evidence="1">Uncharacterized protein</fullName>
    </submittedName>
</protein>
<proteinExistence type="predicted"/>
<dbReference type="PATRIC" id="fig|1122147.4.peg.2651"/>